<dbReference type="GO" id="GO:0042274">
    <property type="term" value="P:ribosomal small subunit biogenesis"/>
    <property type="evidence" value="ECO:0007669"/>
    <property type="project" value="UniProtKB-UniRule"/>
</dbReference>
<dbReference type="EMBL" id="AP019379">
    <property type="protein sequence ID" value="BBI01313.1"/>
    <property type="molecule type" value="Genomic_DNA"/>
</dbReference>
<evidence type="ECO:0000256" key="5">
    <source>
        <dbReference type="HAMAP-Rule" id="MF_00014"/>
    </source>
</evidence>
<dbReference type="InterPro" id="IPR011033">
    <property type="entry name" value="PRC_barrel-like_sf"/>
</dbReference>
<keyword evidence="4 5" id="KW-0143">Chaperone</keyword>
<comment type="subcellular location">
    <subcellularLocation>
        <location evidence="5">Cytoplasm</location>
    </subcellularLocation>
</comment>
<comment type="domain">
    <text evidence="5">The PRC barrel domain binds ribosomal protein uS19.</text>
</comment>
<dbReference type="SUPFAM" id="SSF50346">
    <property type="entry name" value="PRC-barrel domain"/>
    <property type="match status" value="1"/>
</dbReference>
<dbReference type="GO" id="GO:0005840">
    <property type="term" value="C:ribosome"/>
    <property type="evidence" value="ECO:0007669"/>
    <property type="project" value="InterPro"/>
</dbReference>
<dbReference type="Gene3D" id="2.40.30.60">
    <property type="entry name" value="RimM"/>
    <property type="match status" value="1"/>
</dbReference>
<dbReference type="NCBIfam" id="TIGR02273">
    <property type="entry name" value="16S_RimM"/>
    <property type="match status" value="1"/>
</dbReference>
<dbReference type="InterPro" id="IPR011961">
    <property type="entry name" value="RimM"/>
</dbReference>
<proteinExistence type="inferred from homology"/>
<dbReference type="RefSeq" id="WP_158345006.1">
    <property type="nucleotide sequence ID" value="NZ_AP019379.1"/>
</dbReference>
<dbReference type="GO" id="GO:0043022">
    <property type="term" value="F:ribosome binding"/>
    <property type="evidence" value="ECO:0007669"/>
    <property type="project" value="InterPro"/>
</dbReference>
<dbReference type="InterPro" id="IPR036976">
    <property type="entry name" value="RimM_N_sf"/>
</dbReference>
<keyword evidence="9" id="KW-1185">Reference proteome</keyword>
<dbReference type="SUPFAM" id="SSF50447">
    <property type="entry name" value="Translation proteins"/>
    <property type="match status" value="1"/>
</dbReference>
<keyword evidence="1 5" id="KW-0963">Cytoplasm</keyword>
<dbReference type="HAMAP" id="MF_00014">
    <property type="entry name" value="Ribosome_mat_RimM"/>
    <property type="match status" value="1"/>
</dbReference>
<dbReference type="Gene3D" id="2.30.30.240">
    <property type="entry name" value="PRC-barrel domain"/>
    <property type="match status" value="1"/>
</dbReference>
<comment type="similarity">
    <text evidence="5">Belongs to the RimM family.</text>
</comment>
<sequence length="184" mass="22051">MNLIKNSNKNINQKMLLVGIITNPYGILGWLKLYSYTTIKLNIFNYFPWYHIINNNKFVIHVKNWKTYKKNFLIKISNVTNRSEAERFAKCKILIDMQTLPKLKKNQYYWKDIQNCCVINYDRSILGYVNKIISTPSNDILIIKNINQYQFKQKEILIPFIINTFIKKVDIYKKIIQVNLENFL</sequence>
<feature type="domain" description="Ribosome maturation factor RimM PRC barrel" evidence="7">
    <location>
        <begin position="110"/>
        <end position="181"/>
    </location>
</feature>
<dbReference type="InterPro" id="IPR002676">
    <property type="entry name" value="RimM_N"/>
</dbReference>
<reference evidence="8 9" key="1">
    <citation type="journal article" date="2019" name="Proc. Natl. Acad. Sci. U.S.A.">
        <title>Exaggeration and cooption of innate immunity for social defense.</title>
        <authorList>
            <person name="Kutsukake M."/>
            <person name="Moriyama M."/>
            <person name="Shigenobu S."/>
            <person name="Meng X.-Y."/>
            <person name="Nikoh N."/>
            <person name="Noda C."/>
            <person name="Kobayashi S."/>
            <person name="Fukatsu T."/>
        </authorList>
    </citation>
    <scope>NUCLEOTIDE SEQUENCE [LARGE SCALE GENOMIC DNA]</scope>
    <source>
        <strain evidence="8 9">Nmo</strain>
    </source>
</reference>
<dbReference type="Proteomes" id="UP000317544">
    <property type="component" value="Chromosome"/>
</dbReference>
<comment type="function">
    <text evidence="5">An accessory protein needed during the final step in the assembly of 30S ribosomal subunit, possibly for assembly of the head region. Essential for efficient processing of 16S rRNA. May be needed both before and after RbfA during the maturation of 16S rRNA. It has affinity for free ribosomal 30S subunits but not for 70S ribosomes.</text>
</comment>
<evidence type="ECO:0000256" key="2">
    <source>
        <dbReference type="ARBA" id="ARBA00022517"/>
    </source>
</evidence>
<dbReference type="Pfam" id="PF01782">
    <property type="entry name" value="RimM"/>
    <property type="match status" value="1"/>
</dbReference>
<dbReference type="OrthoDB" id="9783509at2"/>
<keyword evidence="3 5" id="KW-0698">rRNA processing</keyword>
<evidence type="ECO:0000313" key="8">
    <source>
        <dbReference type="EMBL" id="BBI01313.1"/>
    </source>
</evidence>
<evidence type="ECO:0000256" key="3">
    <source>
        <dbReference type="ARBA" id="ARBA00022552"/>
    </source>
</evidence>
<dbReference type="PANTHER" id="PTHR33692:SF1">
    <property type="entry name" value="RIBOSOME MATURATION FACTOR RIMM"/>
    <property type="match status" value="1"/>
</dbReference>
<organism evidence="8 9">
    <name type="scientific">Buchnera aphidicola</name>
    <name type="common">Nipponaphis monzeni</name>
    <dbReference type="NCBI Taxonomy" id="2495405"/>
    <lineage>
        <taxon>Bacteria</taxon>
        <taxon>Pseudomonadati</taxon>
        <taxon>Pseudomonadota</taxon>
        <taxon>Gammaproteobacteria</taxon>
        <taxon>Enterobacterales</taxon>
        <taxon>Erwiniaceae</taxon>
        <taxon>Buchnera</taxon>
    </lineage>
</organism>
<name>A0A455TAG2_9GAMM</name>
<dbReference type="InterPro" id="IPR009000">
    <property type="entry name" value="Transl_B-barrel_sf"/>
</dbReference>
<evidence type="ECO:0000259" key="7">
    <source>
        <dbReference type="Pfam" id="PF24986"/>
    </source>
</evidence>
<evidence type="ECO:0000259" key="6">
    <source>
        <dbReference type="Pfam" id="PF01782"/>
    </source>
</evidence>
<dbReference type="InterPro" id="IPR056792">
    <property type="entry name" value="PRC_RimM"/>
</dbReference>
<protein>
    <recommendedName>
        <fullName evidence="5">Ribosome maturation factor RimM</fullName>
    </recommendedName>
</protein>
<keyword evidence="2 5" id="KW-0690">Ribosome biogenesis</keyword>
<feature type="domain" description="RimM N-terminal" evidence="6">
    <location>
        <begin position="18"/>
        <end position="97"/>
    </location>
</feature>
<comment type="subunit">
    <text evidence="5">Binds ribosomal protein uS19.</text>
</comment>
<dbReference type="GO" id="GO:0005737">
    <property type="term" value="C:cytoplasm"/>
    <property type="evidence" value="ECO:0007669"/>
    <property type="project" value="UniProtKB-SubCell"/>
</dbReference>
<evidence type="ECO:0000313" key="9">
    <source>
        <dbReference type="Proteomes" id="UP000317544"/>
    </source>
</evidence>
<evidence type="ECO:0000256" key="1">
    <source>
        <dbReference type="ARBA" id="ARBA00022490"/>
    </source>
</evidence>
<dbReference type="Pfam" id="PF24986">
    <property type="entry name" value="PRC_RimM"/>
    <property type="match status" value="1"/>
</dbReference>
<gene>
    <name evidence="5 8" type="primary">rimM</name>
    <name evidence="8" type="ORF">BUCNMO_309</name>
</gene>
<evidence type="ECO:0000256" key="4">
    <source>
        <dbReference type="ARBA" id="ARBA00023186"/>
    </source>
</evidence>
<dbReference type="AlphaFoldDB" id="A0A455TAG2"/>
<dbReference type="GO" id="GO:0006364">
    <property type="term" value="P:rRNA processing"/>
    <property type="evidence" value="ECO:0007669"/>
    <property type="project" value="UniProtKB-UniRule"/>
</dbReference>
<dbReference type="PANTHER" id="PTHR33692">
    <property type="entry name" value="RIBOSOME MATURATION FACTOR RIMM"/>
    <property type="match status" value="1"/>
</dbReference>
<accession>A0A455TAG2</accession>